<reference evidence="1 4" key="1">
    <citation type="submission" date="2013-01" db="EMBL/GenBank/DDBJ databases">
        <authorList>
            <person name="Harkins D.M."/>
            <person name="Durkin A.S."/>
            <person name="Brinkac L.M."/>
            <person name="Haft D.H."/>
            <person name="Selengut J.D."/>
            <person name="Sanka R."/>
            <person name="DePew J."/>
            <person name="Purushe J."/>
            <person name="Galloway R.L."/>
            <person name="Vinetz J.M."/>
            <person name="Sutton G.G."/>
            <person name="Nierman W.C."/>
            <person name="Fouts D.E."/>
        </authorList>
    </citation>
    <scope>NUCLEOTIDE SEQUENCE [LARGE SCALE GENOMIC DNA]</scope>
    <source>
        <strain evidence="1 4">Nikolaevo</strain>
    </source>
</reference>
<dbReference type="EMBL" id="ANCE01000096">
    <property type="protein sequence ID" value="EMK24547.1"/>
    <property type="molecule type" value="Genomic_DNA"/>
</dbReference>
<dbReference type="AlphaFoldDB" id="M6F5X5"/>
<dbReference type="EMBL" id="ANCE01000079">
    <property type="protein sequence ID" value="EMK24898.1"/>
    <property type="molecule type" value="Genomic_DNA"/>
</dbReference>
<protein>
    <submittedName>
        <fullName evidence="1">Uncharacterized protein</fullName>
    </submittedName>
</protein>
<evidence type="ECO:0000313" key="2">
    <source>
        <dbReference type="EMBL" id="EMK24547.1"/>
    </source>
</evidence>
<proteinExistence type="predicted"/>
<gene>
    <name evidence="3" type="ORF">LEP1GSC008_0605</name>
    <name evidence="1" type="ORF">LEP1GSC008_1552</name>
    <name evidence="2" type="ORF">LEP1GSC008_2625</name>
</gene>
<comment type="caution">
    <text evidence="1">The sequence shown here is derived from an EMBL/GenBank/DDBJ whole genome shotgun (WGS) entry which is preliminary data.</text>
</comment>
<dbReference type="PATRIC" id="fig|1240687.3.peg.1555"/>
<dbReference type="EMBL" id="ANCE01000169">
    <property type="protein sequence ID" value="EMK22417.1"/>
    <property type="molecule type" value="Genomic_DNA"/>
</dbReference>
<name>M6F5X5_9LEPT</name>
<dbReference type="Proteomes" id="UP000011980">
    <property type="component" value="Unassembled WGS sequence"/>
</dbReference>
<organism evidence="1 4">
    <name type="scientific">Leptospira kirschneri serovar Bulgarica str. Nikolaevo</name>
    <dbReference type="NCBI Taxonomy" id="1240687"/>
    <lineage>
        <taxon>Bacteria</taxon>
        <taxon>Pseudomonadati</taxon>
        <taxon>Spirochaetota</taxon>
        <taxon>Spirochaetia</taxon>
        <taxon>Leptospirales</taxon>
        <taxon>Leptospiraceae</taxon>
        <taxon>Leptospira</taxon>
    </lineage>
</organism>
<evidence type="ECO:0000313" key="1">
    <source>
        <dbReference type="EMBL" id="EMK22417.1"/>
    </source>
</evidence>
<evidence type="ECO:0000313" key="3">
    <source>
        <dbReference type="EMBL" id="EMK24898.1"/>
    </source>
</evidence>
<evidence type="ECO:0000313" key="4">
    <source>
        <dbReference type="Proteomes" id="UP000011980"/>
    </source>
</evidence>
<accession>M6F5X5</accession>
<sequence>MNPIFSFKNGLPGMACMGVGYDNGLLPGINSTEDDNLPF</sequence>